<reference evidence="1 2" key="1">
    <citation type="journal article" date="2019" name="Environ. Microbiol.">
        <title>Species interactions and distinct microbial communities in high Arctic permafrost affected cryosols are associated with the CH4 and CO2 gas fluxes.</title>
        <authorList>
            <person name="Altshuler I."/>
            <person name="Hamel J."/>
            <person name="Turney S."/>
            <person name="Magnuson E."/>
            <person name="Levesque R."/>
            <person name="Greer C."/>
            <person name="Whyte L.G."/>
        </authorList>
    </citation>
    <scope>NUCLEOTIDE SEQUENCE [LARGE SCALE GENOMIC DNA]</scope>
    <source>
        <strain evidence="1 2">S9.3B</strain>
    </source>
</reference>
<dbReference type="InterPro" id="IPR038763">
    <property type="entry name" value="DHH_sf"/>
</dbReference>
<dbReference type="PANTHER" id="PTHR30255:SF2">
    <property type="entry name" value="SINGLE-STRANDED-DNA-SPECIFIC EXONUCLEASE RECJ"/>
    <property type="match status" value="1"/>
</dbReference>
<proteinExistence type="predicted"/>
<sequence>MTCPDAARTETAAIFARAIQGFDRTKPVWILGHNDADGLSATALFARAFGQAGWAVRTRIVGRGESPWSDAMRAELADEPAGGVIITDLGVRNALPKPGVPTVVVDHHVPGDPPAGATVISGHGQDPIPTSSLLAFWCAGAVADVDPWLWLAALGLIGDMAEKAGFLEMEAARRFGVTALRDAAALVNAPRRSASGDATPALRLLMAAGGPKDVLSDKWPEAAAVLAARAEVKSELEAARRVAPLVRGEVALIRFASPTQIHPLIAQQWRGRLWDKIVMAANTGYRPGWVHFAVRSGEDRDLIGFLAEHRPPGADEMYGSGHRQATGGALRPADWNAFITGLGFGAEATVLDVATSRSRA</sequence>
<gene>
    <name evidence="1" type="ORF">EAH89_15860</name>
</gene>
<dbReference type="EMBL" id="RCZP01000015">
    <property type="protein sequence ID" value="TPG53674.1"/>
    <property type="molecule type" value="Genomic_DNA"/>
</dbReference>
<keyword evidence="2" id="KW-1185">Reference proteome</keyword>
<dbReference type="Gene3D" id="3.90.1640.30">
    <property type="match status" value="1"/>
</dbReference>
<organism evidence="1 2">
    <name type="scientific">Muricoccus nepalensis</name>
    <dbReference type="NCBI Taxonomy" id="1854500"/>
    <lineage>
        <taxon>Bacteria</taxon>
        <taxon>Pseudomonadati</taxon>
        <taxon>Pseudomonadota</taxon>
        <taxon>Alphaproteobacteria</taxon>
        <taxon>Acetobacterales</taxon>
        <taxon>Roseomonadaceae</taxon>
        <taxon>Muricoccus</taxon>
    </lineage>
</organism>
<comment type="caution">
    <text evidence="1">The sequence shown here is derived from an EMBL/GenBank/DDBJ whole genome shotgun (WGS) entry which is preliminary data.</text>
</comment>
<evidence type="ECO:0000313" key="1">
    <source>
        <dbReference type="EMBL" id="TPG53674.1"/>
    </source>
</evidence>
<dbReference type="Proteomes" id="UP000317078">
    <property type="component" value="Unassembled WGS sequence"/>
</dbReference>
<dbReference type="SUPFAM" id="SSF64182">
    <property type="entry name" value="DHH phosphoesterases"/>
    <property type="match status" value="1"/>
</dbReference>
<evidence type="ECO:0000313" key="2">
    <source>
        <dbReference type="Proteomes" id="UP000317078"/>
    </source>
</evidence>
<dbReference type="AlphaFoldDB" id="A0A502FW27"/>
<dbReference type="RefSeq" id="WP_140884681.1">
    <property type="nucleotide sequence ID" value="NZ_RCZP01000015.1"/>
</dbReference>
<name>A0A502FW27_9PROT</name>
<dbReference type="PANTHER" id="PTHR30255">
    <property type="entry name" value="SINGLE-STRANDED-DNA-SPECIFIC EXONUCLEASE RECJ"/>
    <property type="match status" value="1"/>
</dbReference>
<dbReference type="InterPro" id="IPR051673">
    <property type="entry name" value="SSDNA_exonuclease_RecJ"/>
</dbReference>
<protein>
    <submittedName>
        <fullName evidence="1">DHH family phosphoesterase</fullName>
    </submittedName>
</protein>
<accession>A0A502FW27</accession>
<dbReference type="OrthoDB" id="868021at2"/>